<dbReference type="EMBL" id="CACRUP010000022">
    <property type="protein sequence ID" value="VYU14446.1"/>
    <property type="molecule type" value="Genomic_DNA"/>
</dbReference>
<protein>
    <submittedName>
        <fullName evidence="2">Acyl carrier protein</fullName>
    </submittedName>
</protein>
<feature type="domain" description="Carrier" evidence="1">
    <location>
        <begin position="2"/>
        <end position="81"/>
    </location>
</feature>
<dbReference type="AlphaFoldDB" id="A0A6N3CBV3"/>
<reference evidence="2" key="1">
    <citation type="submission" date="2019-11" db="EMBL/GenBank/DDBJ databases">
        <authorList>
            <person name="Feng L."/>
        </authorList>
    </citation>
    <scope>NUCLEOTIDE SEQUENCE</scope>
    <source>
        <strain evidence="2">PgorbachiiLFYP46</strain>
    </source>
</reference>
<dbReference type="RefSeq" id="WP_156702252.1">
    <property type="nucleotide sequence ID" value="NZ_CACRUP010000022.1"/>
</dbReference>
<dbReference type="Gene3D" id="1.10.1200.10">
    <property type="entry name" value="ACP-like"/>
    <property type="match status" value="1"/>
</dbReference>
<proteinExistence type="predicted"/>
<sequence length="88" mass="10348">MSKVDEIILKQISTILNVDKDRIKDDSRLVEDLGANSFELAEIFLSLEDELNIDLKDKFILERTVYVKTIRDLVDEALSQNEKWYEKE</sequence>
<accession>A0A6N3CBV3</accession>
<gene>
    <name evidence="2" type="primary">acpP_1</name>
    <name evidence="2" type="ORF">PGLFYP46_00347</name>
</gene>
<dbReference type="SUPFAM" id="SSF47336">
    <property type="entry name" value="ACP-like"/>
    <property type="match status" value="1"/>
</dbReference>
<dbReference type="InterPro" id="IPR009081">
    <property type="entry name" value="PP-bd_ACP"/>
</dbReference>
<dbReference type="InterPro" id="IPR036736">
    <property type="entry name" value="ACP-like_sf"/>
</dbReference>
<evidence type="ECO:0000259" key="1">
    <source>
        <dbReference type="PROSITE" id="PS50075"/>
    </source>
</evidence>
<name>A0A6N3CBV3_9FIRM</name>
<organism evidence="2">
    <name type="scientific">Peptoniphilus gorbachii</name>
    <dbReference type="NCBI Taxonomy" id="411567"/>
    <lineage>
        <taxon>Bacteria</taxon>
        <taxon>Bacillati</taxon>
        <taxon>Bacillota</taxon>
        <taxon>Tissierellia</taxon>
        <taxon>Tissierellales</taxon>
        <taxon>Peptoniphilaceae</taxon>
        <taxon>Peptoniphilus</taxon>
    </lineage>
</organism>
<dbReference type="Pfam" id="PF00550">
    <property type="entry name" value="PP-binding"/>
    <property type="match status" value="1"/>
</dbReference>
<dbReference type="PROSITE" id="PS50075">
    <property type="entry name" value="CARRIER"/>
    <property type="match status" value="1"/>
</dbReference>
<evidence type="ECO:0000313" key="2">
    <source>
        <dbReference type="EMBL" id="VYU14446.1"/>
    </source>
</evidence>